<reference evidence="2 3" key="1">
    <citation type="submission" date="2020-09" db="EMBL/GenBank/DDBJ databases">
        <title>De no assembly of potato wild relative species, Solanum commersonii.</title>
        <authorList>
            <person name="Cho K."/>
        </authorList>
    </citation>
    <scope>NUCLEOTIDE SEQUENCE [LARGE SCALE GENOMIC DNA]</scope>
    <source>
        <strain evidence="2">LZ3.2</strain>
        <tissue evidence="2">Leaf</tissue>
    </source>
</reference>
<evidence type="ECO:0000313" key="2">
    <source>
        <dbReference type="EMBL" id="KAG5592288.1"/>
    </source>
</evidence>
<keyword evidence="3" id="KW-1185">Reference proteome</keyword>
<dbReference type="OrthoDB" id="1932741at2759"/>
<sequence>MEKWVKIKYDYVPKNCKTCMIQGHDEQQCYVEHPELHPKMQEESKVDDEGENRSKQKENGGWIMEQRNTNGGEKKQPEKIWAKDEHVDETYEKNKGEELEEQRETPNSVWSNHEYNVATIKIPRKKAKNQWKYKVLATWRWGEQINKNTHRHKVGTSDEANRKEMSFESESRRLMIKAPELVDELEDQIQHMKERDEDNTLEYNIQQISKAGDLSPRHTNSLKAKRGRSAIPLQDPSELEQFRIKLGFDKALANVYGKVWIFWKNNWEGVMVLDTLQQLTMKFASNNDIFLISLVYARCSEVDKLELWDELEISLIGSKYTWWNGCIEEGCILKRLDRILVNNEFLVIFPATKVHHFIRQGSDHALLHVVCKTEAEPTIKPFRFLNFCTKHQQFTQIVLQNWDTDFVGSPFMEVQYKLKKVKRALSIWSKEVFGNIFQQIATLKDMIRIK</sequence>
<gene>
    <name evidence="2" type="ORF">H5410_042802</name>
</gene>
<dbReference type="InterPro" id="IPR036691">
    <property type="entry name" value="Endo/exonu/phosph_ase_sf"/>
</dbReference>
<dbReference type="PANTHER" id="PTHR33710:SF79">
    <property type="entry name" value="OS06G0205337 PROTEIN"/>
    <property type="match status" value="1"/>
</dbReference>
<comment type="caution">
    <text evidence="2">The sequence shown here is derived from an EMBL/GenBank/DDBJ whole genome shotgun (WGS) entry which is preliminary data.</text>
</comment>
<name>A0A9J5XYH5_SOLCO</name>
<evidence type="ECO:0000256" key="1">
    <source>
        <dbReference type="SAM" id="MobiDB-lite"/>
    </source>
</evidence>
<accession>A0A9J5XYH5</accession>
<dbReference type="EMBL" id="JACXVP010000008">
    <property type="protein sequence ID" value="KAG5592288.1"/>
    <property type="molecule type" value="Genomic_DNA"/>
</dbReference>
<feature type="region of interest" description="Disordered" evidence="1">
    <location>
        <begin position="37"/>
        <end position="78"/>
    </location>
</feature>
<proteinExistence type="predicted"/>
<dbReference type="PANTHER" id="PTHR33710">
    <property type="entry name" value="BNAC02G09200D PROTEIN"/>
    <property type="match status" value="1"/>
</dbReference>
<evidence type="ECO:0000313" key="3">
    <source>
        <dbReference type="Proteomes" id="UP000824120"/>
    </source>
</evidence>
<protein>
    <submittedName>
        <fullName evidence="2">Uncharacterized protein</fullName>
    </submittedName>
</protein>
<organism evidence="2 3">
    <name type="scientific">Solanum commersonii</name>
    <name type="common">Commerson's wild potato</name>
    <name type="synonym">Commerson's nightshade</name>
    <dbReference type="NCBI Taxonomy" id="4109"/>
    <lineage>
        <taxon>Eukaryota</taxon>
        <taxon>Viridiplantae</taxon>
        <taxon>Streptophyta</taxon>
        <taxon>Embryophyta</taxon>
        <taxon>Tracheophyta</taxon>
        <taxon>Spermatophyta</taxon>
        <taxon>Magnoliopsida</taxon>
        <taxon>eudicotyledons</taxon>
        <taxon>Gunneridae</taxon>
        <taxon>Pentapetalae</taxon>
        <taxon>asterids</taxon>
        <taxon>lamiids</taxon>
        <taxon>Solanales</taxon>
        <taxon>Solanaceae</taxon>
        <taxon>Solanoideae</taxon>
        <taxon>Solaneae</taxon>
        <taxon>Solanum</taxon>
    </lineage>
</organism>
<dbReference type="SUPFAM" id="SSF56219">
    <property type="entry name" value="DNase I-like"/>
    <property type="match status" value="1"/>
</dbReference>
<dbReference type="Proteomes" id="UP000824120">
    <property type="component" value="Chromosome 8"/>
</dbReference>
<dbReference type="AlphaFoldDB" id="A0A9J5XYH5"/>